<proteinExistence type="predicted"/>
<reference evidence="2 3" key="1">
    <citation type="submission" date="2018-06" db="EMBL/GenBank/DDBJ databases">
        <title>Streptacidiphilus pinicola sp. nov., isolated from pine grove soil.</title>
        <authorList>
            <person name="Roh S.G."/>
            <person name="Park S."/>
            <person name="Kim M.-K."/>
            <person name="Yun B.-R."/>
            <person name="Park J."/>
            <person name="Kim M.J."/>
            <person name="Kim Y.S."/>
            <person name="Kim S.B."/>
        </authorList>
    </citation>
    <scope>NUCLEOTIDE SEQUENCE [LARGE SCALE GENOMIC DNA]</scope>
    <source>
        <strain evidence="2 3">MMS16-CNU450</strain>
    </source>
</reference>
<evidence type="ECO:0000313" key="2">
    <source>
        <dbReference type="EMBL" id="RAG82184.1"/>
    </source>
</evidence>
<dbReference type="AlphaFoldDB" id="A0A2X0IB70"/>
<evidence type="ECO:0000259" key="1">
    <source>
        <dbReference type="Pfam" id="PF08241"/>
    </source>
</evidence>
<dbReference type="Gene3D" id="3.40.50.150">
    <property type="entry name" value="Vaccinia Virus protein VP39"/>
    <property type="match status" value="1"/>
</dbReference>
<dbReference type="InterPro" id="IPR013216">
    <property type="entry name" value="Methyltransf_11"/>
</dbReference>
<sequence>MRLPARAHGGEAVNDSYAKGLLGHSTAGEYERLLLLERLCDPGTIRILERLPITPSWACVDVGAGTGSLARWLAERCPEGQITATDLDTRFLESMPRPENLAVSQQDVTTTDFPANSLDLVHARAVLTHLPHPEGVVRQMASWLKPGGFLVIEDPSYLPAQASPYPDFAALLVACERLLERTHGTDNSWARRIPRVMADAGLTNLKMSADLSVCGRDDLEDAYWRQCFSQAFPALVASGLMTEQQINRAMEHLDRPEFTDVAWMMVSCWGQLQ</sequence>
<dbReference type="EMBL" id="QKYN01000121">
    <property type="protein sequence ID" value="RAG82184.1"/>
    <property type="molecule type" value="Genomic_DNA"/>
</dbReference>
<dbReference type="PANTHER" id="PTHR43591">
    <property type="entry name" value="METHYLTRANSFERASE"/>
    <property type="match status" value="1"/>
</dbReference>
<dbReference type="GO" id="GO:0032259">
    <property type="term" value="P:methylation"/>
    <property type="evidence" value="ECO:0007669"/>
    <property type="project" value="UniProtKB-KW"/>
</dbReference>
<dbReference type="InterPro" id="IPR029063">
    <property type="entry name" value="SAM-dependent_MTases_sf"/>
</dbReference>
<protein>
    <submittedName>
        <fullName evidence="2">SAM-dependent methyltransferase</fullName>
    </submittedName>
</protein>
<keyword evidence="2" id="KW-0808">Transferase</keyword>
<dbReference type="GO" id="GO:0008757">
    <property type="term" value="F:S-adenosylmethionine-dependent methyltransferase activity"/>
    <property type="evidence" value="ECO:0007669"/>
    <property type="project" value="InterPro"/>
</dbReference>
<accession>A0A2X0IB70</accession>
<dbReference type="Pfam" id="PF08241">
    <property type="entry name" value="Methyltransf_11"/>
    <property type="match status" value="1"/>
</dbReference>
<organism evidence="2 3">
    <name type="scientific">Streptacidiphilus pinicola</name>
    <dbReference type="NCBI Taxonomy" id="2219663"/>
    <lineage>
        <taxon>Bacteria</taxon>
        <taxon>Bacillati</taxon>
        <taxon>Actinomycetota</taxon>
        <taxon>Actinomycetes</taxon>
        <taxon>Kitasatosporales</taxon>
        <taxon>Streptomycetaceae</taxon>
        <taxon>Streptacidiphilus</taxon>
    </lineage>
</organism>
<dbReference type="Proteomes" id="UP000248889">
    <property type="component" value="Unassembled WGS sequence"/>
</dbReference>
<gene>
    <name evidence="2" type="ORF">DN069_28985</name>
</gene>
<keyword evidence="2" id="KW-0489">Methyltransferase</keyword>
<evidence type="ECO:0000313" key="3">
    <source>
        <dbReference type="Proteomes" id="UP000248889"/>
    </source>
</evidence>
<keyword evidence="3" id="KW-1185">Reference proteome</keyword>
<comment type="caution">
    <text evidence="2">The sequence shown here is derived from an EMBL/GenBank/DDBJ whole genome shotgun (WGS) entry which is preliminary data.</text>
</comment>
<name>A0A2X0IB70_9ACTN</name>
<feature type="domain" description="Methyltransferase type 11" evidence="1">
    <location>
        <begin position="60"/>
        <end position="152"/>
    </location>
</feature>
<dbReference type="CDD" id="cd02440">
    <property type="entry name" value="AdoMet_MTases"/>
    <property type="match status" value="1"/>
</dbReference>
<dbReference type="SUPFAM" id="SSF53335">
    <property type="entry name" value="S-adenosyl-L-methionine-dependent methyltransferases"/>
    <property type="match status" value="1"/>
</dbReference>